<dbReference type="CDD" id="cd00570">
    <property type="entry name" value="GST_N_family"/>
    <property type="match status" value="1"/>
</dbReference>
<dbReference type="EMBL" id="QFYS01000006">
    <property type="protein sequence ID" value="RAK64450.1"/>
    <property type="molecule type" value="Genomic_DNA"/>
</dbReference>
<reference evidence="3 4" key="1">
    <citation type="submission" date="2018-05" db="EMBL/GenBank/DDBJ databases">
        <authorList>
            <person name="Lanie J.A."/>
            <person name="Ng W.-L."/>
            <person name="Kazmierczak K.M."/>
            <person name="Andrzejewski T.M."/>
            <person name="Davidsen T.M."/>
            <person name="Wayne K.J."/>
            <person name="Tettelin H."/>
            <person name="Glass J.I."/>
            <person name="Rusch D."/>
            <person name="Podicherti R."/>
            <person name="Tsui H.-C.T."/>
            <person name="Winkler M.E."/>
        </authorList>
    </citation>
    <scope>NUCLEOTIDE SEQUENCE [LARGE SCALE GENOMIC DNA]</scope>
    <source>
        <strain evidence="3 4">BUT-10</strain>
    </source>
</reference>
<dbReference type="InterPro" id="IPR004045">
    <property type="entry name" value="Glutathione_S-Trfase_N"/>
</dbReference>
<dbReference type="InterPro" id="IPR036282">
    <property type="entry name" value="Glutathione-S-Trfase_C_sf"/>
</dbReference>
<dbReference type="PROSITE" id="PS50404">
    <property type="entry name" value="GST_NTER"/>
    <property type="match status" value="1"/>
</dbReference>
<dbReference type="CDD" id="cd00299">
    <property type="entry name" value="GST_C_family"/>
    <property type="match status" value="1"/>
</dbReference>
<organism evidence="3 4">
    <name type="scientific">Phenylobacterium kunshanense</name>
    <dbReference type="NCBI Taxonomy" id="1445034"/>
    <lineage>
        <taxon>Bacteria</taxon>
        <taxon>Pseudomonadati</taxon>
        <taxon>Pseudomonadota</taxon>
        <taxon>Alphaproteobacteria</taxon>
        <taxon>Caulobacterales</taxon>
        <taxon>Caulobacteraceae</taxon>
        <taxon>Phenylobacterium</taxon>
    </lineage>
</organism>
<feature type="domain" description="GST N-terminal" evidence="1">
    <location>
        <begin position="3"/>
        <end position="86"/>
    </location>
</feature>
<evidence type="ECO:0000313" key="3">
    <source>
        <dbReference type="EMBL" id="RAK64450.1"/>
    </source>
</evidence>
<dbReference type="Proteomes" id="UP000249524">
    <property type="component" value="Unassembled WGS sequence"/>
</dbReference>
<dbReference type="InterPro" id="IPR036249">
    <property type="entry name" value="Thioredoxin-like_sf"/>
</dbReference>
<dbReference type="GO" id="GO:0016740">
    <property type="term" value="F:transferase activity"/>
    <property type="evidence" value="ECO:0007669"/>
    <property type="project" value="UniProtKB-KW"/>
</dbReference>
<keyword evidence="4" id="KW-1185">Reference proteome</keyword>
<dbReference type="Pfam" id="PF14497">
    <property type="entry name" value="GST_C_3"/>
    <property type="match status" value="1"/>
</dbReference>
<proteinExistence type="predicted"/>
<evidence type="ECO:0000259" key="1">
    <source>
        <dbReference type="PROSITE" id="PS50404"/>
    </source>
</evidence>
<gene>
    <name evidence="3" type="ORF">DJ019_14945</name>
</gene>
<dbReference type="InterPro" id="IPR010987">
    <property type="entry name" value="Glutathione-S-Trfase_C-like"/>
</dbReference>
<dbReference type="InterPro" id="IPR004046">
    <property type="entry name" value="GST_C"/>
</dbReference>
<sequence length="229" mass="26437">MTIDRTLHHFPLDPASRQARLALGEKRLPFVEVSTRYWERPKELTRLNPSGMVPVLVEKPADGPPLVLCELRAILDHLEEAYPDPPLLAPDPAERAEARRLLTWFERKFEFEASGYILHEKIEKRLLGLGSPDLANLRMGRDGLKNHLFMLDDLLQAREWLAGKRMSFADFAAAAHISVIDYFGDMPWREFPAVKTWYMKLKSRPAFRPLLSDRWPGLHPAGHYDDLDF</sequence>
<dbReference type="SUPFAM" id="SSF47616">
    <property type="entry name" value="GST C-terminal domain-like"/>
    <property type="match status" value="1"/>
</dbReference>
<dbReference type="SUPFAM" id="SSF52833">
    <property type="entry name" value="Thioredoxin-like"/>
    <property type="match status" value="1"/>
</dbReference>
<dbReference type="AlphaFoldDB" id="A0A328BAG5"/>
<dbReference type="SFLD" id="SFLDG00358">
    <property type="entry name" value="Main_(cytGST)"/>
    <property type="match status" value="1"/>
</dbReference>
<dbReference type="PANTHER" id="PTHR44051:SF8">
    <property type="entry name" value="GLUTATHIONE S-TRANSFERASE GSTA"/>
    <property type="match status" value="1"/>
</dbReference>
<dbReference type="RefSeq" id="WP_111276837.1">
    <property type="nucleotide sequence ID" value="NZ_QFYS01000006.1"/>
</dbReference>
<dbReference type="InterPro" id="IPR040079">
    <property type="entry name" value="Glutathione_S-Trfase"/>
</dbReference>
<dbReference type="SFLD" id="SFLDS00019">
    <property type="entry name" value="Glutathione_Transferase_(cytos"/>
    <property type="match status" value="1"/>
</dbReference>
<dbReference type="OrthoDB" id="9794721at2"/>
<comment type="caution">
    <text evidence="3">The sequence shown here is derived from an EMBL/GenBank/DDBJ whole genome shotgun (WGS) entry which is preliminary data.</text>
</comment>
<evidence type="ECO:0000313" key="4">
    <source>
        <dbReference type="Proteomes" id="UP000249524"/>
    </source>
</evidence>
<dbReference type="PROSITE" id="PS50405">
    <property type="entry name" value="GST_CTER"/>
    <property type="match status" value="1"/>
</dbReference>
<dbReference type="PANTHER" id="PTHR44051">
    <property type="entry name" value="GLUTATHIONE S-TRANSFERASE-RELATED"/>
    <property type="match status" value="1"/>
</dbReference>
<protein>
    <submittedName>
        <fullName evidence="3">Glutathione S-transferase family protein</fullName>
    </submittedName>
</protein>
<evidence type="ECO:0000259" key="2">
    <source>
        <dbReference type="PROSITE" id="PS50405"/>
    </source>
</evidence>
<name>A0A328BAG5_9CAUL</name>
<dbReference type="Pfam" id="PF13417">
    <property type="entry name" value="GST_N_3"/>
    <property type="match status" value="1"/>
</dbReference>
<dbReference type="Gene3D" id="1.20.1050.10">
    <property type="match status" value="1"/>
</dbReference>
<keyword evidence="3" id="KW-0808">Transferase</keyword>
<accession>A0A328BAG5</accession>
<dbReference type="Gene3D" id="3.40.30.10">
    <property type="entry name" value="Glutaredoxin"/>
    <property type="match status" value="1"/>
</dbReference>
<feature type="domain" description="GST C-terminal" evidence="2">
    <location>
        <begin position="91"/>
        <end position="224"/>
    </location>
</feature>